<keyword evidence="2" id="KW-0424">Laminin EGF-like domain</keyword>
<proteinExistence type="predicted"/>
<dbReference type="GO" id="GO:0005604">
    <property type="term" value="C:basement membrane"/>
    <property type="evidence" value="ECO:0007669"/>
    <property type="project" value="TreeGrafter"/>
</dbReference>
<keyword evidence="5" id="KW-1185">Reference proteome</keyword>
<evidence type="ECO:0000313" key="5">
    <source>
        <dbReference type="Proteomes" id="UP000079169"/>
    </source>
</evidence>
<dbReference type="STRING" id="121845.A0A3Q0IYQ9"/>
<dbReference type="InterPro" id="IPR050440">
    <property type="entry name" value="Laminin/Netrin_ECM"/>
</dbReference>
<dbReference type="GO" id="GO:0005201">
    <property type="term" value="F:extracellular matrix structural constituent"/>
    <property type="evidence" value="ECO:0007669"/>
    <property type="project" value="TreeGrafter"/>
</dbReference>
<evidence type="ECO:0000313" key="6">
    <source>
        <dbReference type="RefSeq" id="XP_026679813.1"/>
    </source>
</evidence>
<dbReference type="GO" id="GO:0009888">
    <property type="term" value="P:tissue development"/>
    <property type="evidence" value="ECO:0007669"/>
    <property type="project" value="TreeGrafter"/>
</dbReference>
<feature type="domain" description="Laminin N-terminal" evidence="4">
    <location>
        <begin position="51"/>
        <end position="157"/>
    </location>
</feature>
<dbReference type="PaxDb" id="121845-A0A3Q0IYQ9"/>
<dbReference type="Gene3D" id="2.60.120.260">
    <property type="entry name" value="Galactose-binding domain-like"/>
    <property type="match status" value="1"/>
</dbReference>
<evidence type="ECO:0000256" key="1">
    <source>
        <dbReference type="ARBA" id="ARBA00023157"/>
    </source>
</evidence>
<dbReference type="GeneID" id="113467683"/>
<dbReference type="Pfam" id="PF00055">
    <property type="entry name" value="Laminin_N"/>
    <property type="match status" value="1"/>
</dbReference>
<dbReference type="GO" id="GO:0007411">
    <property type="term" value="P:axon guidance"/>
    <property type="evidence" value="ECO:0007669"/>
    <property type="project" value="TreeGrafter"/>
</dbReference>
<dbReference type="PANTHER" id="PTHR10574">
    <property type="entry name" value="NETRIN/LAMININ-RELATED"/>
    <property type="match status" value="1"/>
</dbReference>
<evidence type="ECO:0000256" key="3">
    <source>
        <dbReference type="SAM" id="SignalP"/>
    </source>
</evidence>
<feature type="chain" id="PRO_5018311306" evidence="3">
    <location>
        <begin position="34"/>
        <end position="157"/>
    </location>
</feature>
<reference evidence="6" key="1">
    <citation type="submission" date="2025-08" db="UniProtKB">
        <authorList>
            <consortium name="RefSeq"/>
        </authorList>
    </citation>
    <scope>IDENTIFICATION</scope>
</reference>
<gene>
    <name evidence="6" type="primary">LOC113467683</name>
</gene>
<organism evidence="5 6">
    <name type="scientific">Diaphorina citri</name>
    <name type="common">Asian citrus psyllid</name>
    <dbReference type="NCBI Taxonomy" id="121845"/>
    <lineage>
        <taxon>Eukaryota</taxon>
        <taxon>Metazoa</taxon>
        <taxon>Ecdysozoa</taxon>
        <taxon>Arthropoda</taxon>
        <taxon>Hexapoda</taxon>
        <taxon>Insecta</taxon>
        <taxon>Pterygota</taxon>
        <taxon>Neoptera</taxon>
        <taxon>Paraneoptera</taxon>
        <taxon>Hemiptera</taxon>
        <taxon>Sternorrhyncha</taxon>
        <taxon>Psylloidea</taxon>
        <taxon>Psyllidae</taxon>
        <taxon>Diaphorininae</taxon>
        <taxon>Diaphorina</taxon>
    </lineage>
</organism>
<dbReference type="Proteomes" id="UP000079169">
    <property type="component" value="Unplaced"/>
</dbReference>
<sequence length="157" mass="17779">MKMKWPNSYSKEFLLDLLFLTWIMLITCESVSASPYTTYYDNNKAFTNELKVPGLFPPIFNVASKSSIVVNATCGEVGGPEVYCKLKEHRGKADTQCSVCDASSSSPGKKHSIRYVLEQNNMNWWQSPTLHQGPQYEYVTITLDMKQVSYLLSITKS</sequence>
<feature type="signal peptide" evidence="3">
    <location>
        <begin position="1"/>
        <end position="33"/>
    </location>
</feature>
<dbReference type="KEGG" id="dci:113467683"/>
<protein>
    <submittedName>
        <fullName evidence="6">Laminin subunit alpha-1-like</fullName>
    </submittedName>
</protein>
<dbReference type="GO" id="GO:0009887">
    <property type="term" value="P:animal organ morphogenesis"/>
    <property type="evidence" value="ECO:0007669"/>
    <property type="project" value="TreeGrafter"/>
</dbReference>
<dbReference type="RefSeq" id="XP_026679813.1">
    <property type="nucleotide sequence ID" value="XM_026824012.1"/>
</dbReference>
<name>A0A3Q0IYQ9_DIACI</name>
<keyword evidence="3" id="KW-0732">Signal</keyword>
<dbReference type="InterPro" id="IPR008211">
    <property type="entry name" value="Laminin_N"/>
</dbReference>
<accession>A0A3Q0IYQ9</accession>
<evidence type="ECO:0000256" key="2">
    <source>
        <dbReference type="ARBA" id="ARBA00023292"/>
    </source>
</evidence>
<dbReference type="PROSITE" id="PS51117">
    <property type="entry name" value="LAMININ_NTER"/>
    <property type="match status" value="1"/>
</dbReference>
<dbReference type="AlphaFoldDB" id="A0A3Q0IYQ9"/>
<evidence type="ECO:0000259" key="4">
    <source>
        <dbReference type="PROSITE" id="PS51117"/>
    </source>
</evidence>
<dbReference type="PANTHER" id="PTHR10574:SF445">
    <property type="entry name" value="LAMININ SUBUNIT ALPHA 3"/>
    <property type="match status" value="1"/>
</dbReference>
<dbReference type="SMART" id="SM00136">
    <property type="entry name" value="LamNT"/>
    <property type="match status" value="1"/>
</dbReference>
<keyword evidence="1" id="KW-1015">Disulfide bond</keyword>